<dbReference type="SUPFAM" id="SSF56349">
    <property type="entry name" value="DNA breaking-rejoining enzymes"/>
    <property type="match status" value="1"/>
</dbReference>
<dbReference type="GO" id="GO:0006310">
    <property type="term" value="P:DNA recombination"/>
    <property type="evidence" value="ECO:0007669"/>
    <property type="project" value="UniProtKB-KW"/>
</dbReference>
<keyword evidence="5" id="KW-0233">DNA recombination</keyword>
<dbReference type="InterPro" id="IPR011010">
    <property type="entry name" value="DNA_brk_join_enz"/>
</dbReference>
<dbReference type="GO" id="GO:0003677">
    <property type="term" value="F:DNA binding"/>
    <property type="evidence" value="ECO:0007669"/>
    <property type="project" value="UniProtKB-UniRule"/>
</dbReference>
<sequence>MQKQSIVIEPHETIKEFRLYLYERENAKATIDKYLTDVNTFYKFLNHNYEISKQRVLEYKEWLQRHYAVSSANSMLAALSQFLEFLGVSSMKVKRIKVQRQMILQEDQLLSEEEYHTLVNTAYKKGQKSLALIMETIAATGIRISELKYFTVRAVKCGNIIIQNKGKIRRILIPGAIRKKLLYYCFIHDIKDGIIFITKNGNAQNRSNIWTQMKKLCKLTGIAKGKVYPHAFRHLFARMYYHLTSDISGLADILGHSSIETTRIYTADSEKKYLSSMERLEVILSSGRPLETVLE</sequence>
<keyword evidence="4 6" id="KW-0238">DNA-binding</keyword>
<dbReference type="PROSITE" id="PS51900">
    <property type="entry name" value="CB"/>
    <property type="match status" value="1"/>
</dbReference>
<dbReference type="InterPro" id="IPR004107">
    <property type="entry name" value="Integrase_SAM-like_N"/>
</dbReference>
<dbReference type="PANTHER" id="PTHR30349:SF89">
    <property type="entry name" value="INTEGRASE_RECOMBINASE"/>
    <property type="match status" value="1"/>
</dbReference>
<dbReference type="Pfam" id="PF00589">
    <property type="entry name" value="Phage_integrase"/>
    <property type="match status" value="1"/>
</dbReference>
<evidence type="ECO:0000256" key="4">
    <source>
        <dbReference type="ARBA" id="ARBA00023125"/>
    </source>
</evidence>
<evidence type="ECO:0000259" key="7">
    <source>
        <dbReference type="PROSITE" id="PS51898"/>
    </source>
</evidence>
<evidence type="ECO:0000313" key="9">
    <source>
        <dbReference type="EMBL" id="VUW98024.1"/>
    </source>
</evidence>
<name>A0A564SSA6_9FIRM</name>
<dbReference type="InterPro" id="IPR050090">
    <property type="entry name" value="Tyrosine_recombinase_XerCD"/>
</dbReference>
<protein>
    <submittedName>
        <fullName evidence="9">Tyrosine recombinase XerD</fullName>
    </submittedName>
</protein>
<dbReference type="Gene3D" id="1.10.150.130">
    <property type="match status" value="1"/>
</dbReference>
<evidence type="ECO:0000256" key="5">
    <source>
        <dbReference type="ARBA" id="ARBA00023172"/>
    </source>
</evidence>
<dbReference type="InterPro" id="IPR002104">
    <property type="entry name" value="Integrase_catalytic"/>
</dbReference>
<evidence type="ECO:0000313" key="10">
    <source>
        <dbReference type="Proteomes" id="UP000409147"/>
    </source>
</evidence>
<proteinExistence type="inferred from homology"/>
<evidence type="ECO:0000256" key="6">
    <source>
        <dbReference type="PROSITE-ProRule" id="PRU01248"/>
    </source>
</evidence>
<evidence type="ECO:0000259" key="8">
    <source>
        <dbReference type="PROSITE" id="PS51900"/>
    </source>
</evidence>
<evidence type="ECO:0000256" key="2">
    <source>
        <dbReference type="ARBA" id="ARBA00008857"/>
    </source>
</evidence>
<dbReference type="Pfam" id="PF13495">
    <property type="entry name" value="Phage_int_SAM_4"/>
    <property type="match status" value="1"/>
</dbReference>
<dbReference type="EMBL" id="CABHNB010000013">
    <property type="protein sequence ID" value="VUW98024.1"/>
    <property type="molecule type" value="Genomic_DNA"/>
</dbReference>
<accession>A0A564SSA6</accession>
<dbReference type="Proteomes" id="UP000409147">
    <property type="component" value="Unassembled WGS sequence"/>
</dbReference>
<dbReference type="InterPro" id="IPR013762">
    <property type="entry name" value="Integrase-like_cat_sf"/>
</dbReference>
<comment type="similarity">
    <text evidence="2">Belongs to the 'phage' integrase family.</text>
</comment>
<dbReference type="RefSeq" id="WP_144368562.1">
    <property type="nucleotide sequence ID" value="NZ_CABHNB010000013.1"/>
</dbReference>
<evidence type="ECO:0000256" key="3">
    <source>
        <dbReference type="ARBA" id="ARBA00022908"/>
    </source>
</evidence>
<gene>
    <name evidence="9" type="primary">xerD_3</name>
    <name evidence="9" type="ORF">ROSSTS7063_00924</name>
</gene>
<dbReference type="InterPro" id="IPR010998">
    <property type="entry name" value="Integrase_recombinase_N"/>
</dbReference>
<feature type="domain" description="Tyr recombinase" evidence="7">
    <location>
        <begin position="105"/>
        <end position="279"/>
    </location>
</feature>
<comment type="function">
    <text evidence="1">Site-specific tyrosine recombinase, which acts by catalyzing the cutting and rejoining of the recombining DNA molecules.</text>
</comment>
<feature type="domain" description="Core-binding (CB)" evidence="8">
    <location>
        <begin position="8"/>
        <end position="87"/>
    </location>
</feature>
<keyword evidence="10" id="KW-1185">Reference proteome</keyword>
<dbReference type="GO" id="GO:0015074">
    <property type="term" value="P:DNA integration"/>
    <property type="evidence" value="ECO:0007669"/>
    <property type="project" value="UniProtKB-KW"/>
</dbReference>
<dbReference type="PROSITE" id="PS51898">
    <property type="entry name" value="TYR_RECOMBINASE"/>
    <property type="match status" value="1"/>
</dbReference>
<reference evidence="9 10" key="1">
    <citation type="submission" date="2019-07" db="EMBL/GenBank/DDBJ databases">
        <authorList>
            <person name="Hibberd C M."/>
            <person name="Gehrig L. J."/>
            <person name="Chang H.-W."/>
            <person name="Venkatesh S."/>
        </authorList>
    </citation>
    <scope>NUCLEOTIDE SEQUENCE [LARGE SCALE GENOMIC DNA]</scope>
    <source>
        <strain evidence="9">Ruminococcus_obeum_SSTS_Bg7063</strain>
    </source>
</reference>
<organism evidence="9 10">
    <name type="scientific">Blautia obeum</name>
    <dbReference type="NCBI Taxonomy" id="40520"/>
    <lineage>
        <taxon>Bacteria</taxon>
        <taxon>Bacillati</taxon>
        <taxon>Bacillota</taxon>
        <taxon>Clostridia</taxon>
        <taxon>Lachnospirales</taxon>
        <taxon>Lachnospiraceae</taxon>
        <taxon>Blautia</taxon>
    </lineage>
</organism>
<dbReference type="AlphaFoldDB" id="A0A564SSA6"/>
<dbReference type="PANTHER" id="PTHR30349">
    <property type="entry name" value="PHAGE INTEGRASE-RELATED"/>
    <property type="match status" value="1"/>
</dbReference>
<keyword evidence="3" id="KW-0229">DNA integration</keyword>
<evidence type="ECO:0000256" key="1">
    <source>
        <dbReference type="ARBA" id="ARBA00003283"/>
    </source>
</evidence>
<dbReference type="InterPro" id="IPR044068">
    <property type="entry name" value="CB"/>
</dbReference>
<dbReference type="Gene3D" id="1.10.443.10">
    <property type="entry name" value="Intergrase catalytic core"/>
    <property type="match status" value="1"/>
</dbReference>